<comment type="caution">
    <text evidence="5">The sequence shown here is derived from an EMBL/GenBank/DDBJ whole genome shotgun (WGS) entry which is preliminary data.</text>
</comment>
<dbReference type="InterPro" id="IPR008271">
    <property type="entry name" value="Ser/Thr_kinase_AS"/>
</dbReference>
<dbReference type="InterPro" id="IPR001245">
    <property type="entry name" value="Ser-Thr/Tyr_kinase_cat_dom"/>
</dbReference>
<feature type="repeat" description="ANK" evidence="3">
    <location>
        <begin position="286"/>
        <end position="318"/>
    </location>
</feature>
<dbReference type="PANTHER" id="PTHR24123:SF141">
    <property type="entry name" value="ANKYRIN 2, ISOFORM U"/>
    <property type="match status" value="1"/>
</dbReference>
<dbReference type="PROSITE" id="PS00108">
    <property type="entry name" value="PROTEIN_KINASE_ST"/>
    <property type="match status" value="1"/>
</dbReference>
<dbReference type="InterPro" id="IPR000719">
    <property type="entry name" value="Prot_kinase_dom"/>
</dbReference>
<dbReference type="PROSITE" id="PS50088">
    <property type="entry name" value="ANK_REPEAT"/>
    <property type="match status" value="15"/>
</dbReference>
<keyword evidence="6" id="KW-1185">Reference proteome</keyword>
<feature type="repeat" description="ANK" evidence="3">
    <location>
        <begin position="253"/>
        <end position="285"/>
    </location>
</feature>
<dbReference type="InterPro" id="IPR002110">
    <property type="entry name" value="Ankyrin_rpt"/>
</dbReference>
<feature type="repeat" description="ANK" evidence="3">
    <location>
        <begin position="55"/>
        <end position="87"/>
    </location>
</feature>
<dbReference type="Gene3D" id="1.25.40.20">
    <property type="entry name" value="Ankyrin repeat-containing domain"/>
    <property type="match status" value="3"/>
</dbReference>
<dbReference type="VEuPathDB" id="FungiDB:AeMF1_005623"/>
<accession>A0A6G0WA41</accession>
<dbReference type="EMBL" id="VJMJ01000296">
    <property type="protein sequence ID" value="KAF0723737.1"/>
    <property type="molecule type" value="Genomic_DNA"/>
</dbReference>
<evidence type="ECO:0000256" key="3">
    <source>
        <dbReference type="PROSITE-ProRule" id="PRU00023"/>
    </source>
</evidence>
<proteinExistence type="predicted"/>
<dbReference type="InterPro" id="IPR011009">
    <property type="entry name" value="Kinase-like_dom_sf"/>
</dbReference>
<dbReference type="GO" id="GO:0005524">
    <property type="term" value="F:ATP binding"/>
    <property type="evidence" value="ECO:0007669"/>
    <property type="project" value="InterPro"/>
</dbReference>
<dbReference type="PANTHER" id="PTHR24123">
    <property type="entry name" value="ANKYRIN REPEAT-CONTAINING"/>
    <property type="match status" value="1"/>
</dbReference>
<dbReference type="Proteomes" id="UP000481153">
    <property type="component" value="Unassembled WGS sequence"/>
</dbReference>
<feature type="domain" description="Protein kinase" evidence="4">
    <location>
        <begin position="1171"/>
        <end position="1436"/>
    </location>
</feature>
<dbReference type="PROSITE" id="PS50297">
    <property type="entry name" value="ANK_REP_REGION"/>
    <property type="match status" value="15"/>
</dbReference>
<feature type="repeat" description="ANK" evidence="3">
    <location>
        <begin position="567"/>
        <end position="599"/>
    </location>
</feature>
<feature type="repeat" description="ANK" evidence="3">
    <location>
        <begin position="187"/>
        <end position="219"/>
    </location>
</feature>
<feature type="repeat" description="ANK" evidence="3">
    <location>
        <begin position="418"/>
        <end position="450"/>
    </location>
</feature>
<feature type="repeat" description="ANK" evidence="3">
    <location>
        <begin position="220"/>
        <end position="252"/>
    </location>
</feature>
<dbReference type="SMART" id="SM00248">
    <property type="entry name" value="ANK"/>
    <property type="match status" value="16"/>
</dbReference>
<evidence type="ECO:0000313" key="5">
    <source>
        <dbReference type="EMBL" id="KAF0723737.1"/>
    </source>
</evidence>
<dbReference type="Pfam" id="PF00023">
    <property type="entry name" value="Ank"/>
    <property type="match status" value="2"/>
</dbReference>
<dbReference type="PRINTS" id="PR00109">
    <property type="entry name" value="TYRKINASE"/>
</dbReference>
<feature type="repeat" description="ANK" evidence="3">
    <location>
        <begin position="534"/>
        <end position="566"/>
    </location>
</feature>
<dbReference type="InterPro" id="IPR051165">
    <property type="entry name" value="Multifunctional_ANK_Repeat"/>
</dbReference>
<dbReference type="SUPFAM" id="SSF48403">
    <property type="entry name" value="Ankyrin repeat"/>
    <property type="match status" value="2"/>
</dbReference>
<dbReference type="Pfam" id="PF13637">
    <property type="entry name" value="Ank_4"/>
    <property type="match status" value="1"/>
</dbReference>
<dbReference type="PROSITE" id="PS50011">
    <property type="entry name" value="PROTEIN_KINASE_DOM"/>
    <property type="match status" value="2"/>
</dbReference>
<dbReference type="Gene3D" id="3.30.200.20">
    <property type="entry name" value="Phosphorylase Kinase, domain 1"/>
    <property type="match status" value="1"/>
</dbReference>
<gene>
    <name evidence="5" type="ORF">Ae201684_017409</name>
</gene>
<dbReference type="Pfam" id="PF00069">
    <property type="entry name" value="Pkinase"/>
    <property type="match status" value="1"/>
</dbReference>
<dbReference type="PRINTS" id="PR01415">
    <property type="entry name" value="ANKYRIN"/>
</dbReference>
<feature type="repeat" description="ANK" evidence="3">
    <location>
        <begin position="88"/>
        <end position="120"/>
    </location>
</feature>
<organism evidence="5 6">
    <name type="scientific">Aphanomyces euteiches</name>
    <dbReference type="NCBI Taxonomy" id="100861"/>
    <lineage>
        <taxon>Eukaryota</taxon>
        <taxon>Sar</taxon>
        <taxon>Stramenopiles</taxon>
        <taxon>Oomycota</taxon>
        <taxon>Saprolegniomycetes</taxon>
        <taxon>Saprolegniales</taxon>
        <taxon>Verrucalvaceae</taxon>
        <taxon>Aphanomyces</taxon>
    </lineage>
</organism>
<keyword evidence="1" id="KW-0677">Repeat</keyword>
<reference evidence="5 6" key="1">
    <citation type="submission" date="2019-07" db="EMBL/GenBank/DDBJ databases">
        <title>Genomics analysis of Aphanomyces spp. identifies a new class of oomycete effector associated with host adaptation.</title>
        <authorList>
            <person name="Gaulin E."/>
        </authorList>
    </citation>
    <scope>NUCLEOTIDE SEQUENCE [LARGE SCALE GENOMIC DNA]</scope>
    <source>
        <strain evidence="5 6">ATCC 201684</strain>
    </source>
</reference>
<feature type="domain" description="Protein kinase" evidence="4">
    <location>
        <begin position="849"/>
        <end position="1121"/>
    </location>
</feature>
<dbReference type="SUPFAM" id="SSF56112">
    <property type="entry name" value="Protein kinase-like (PK-like)"/>
    <property type="match status" value="2"/>
</dbReference>
<feature type="repeat" description="ANK" evidence="3">
    <location>
        <begin position="121"/>
        <end position="153"/>
    </location>
</feature>
<protein>
    <recommendedName>
        <fullName evidence="4">Protein kinase domain-containing protein</fullName>
    </recommendedName>
</protein>
<feature type="repeat" description="ANK" evidence="3">
    <location>
        <begin position="451"/>
        <end position="483"/>
    </location>
</feature>
<dbReference type="SMART" id="SM00220">
    <property type="entry name" value="S_TKc"/>
    <property type="match status" value="1"/>
</dbReference>
<dbReference type="VEuPathDB" id="FungiDB:AeMF1_015077"/>
<evidence type="ECO:0000256" key="1">
    <source>
        <dbReference type="ARBA" id="ARBA00022737"/>
    </source>
</evidence>
<evidence type="ECO:0000259" key="4">
    <source>
        <dbReference type="PROSITE" id="PS50011"/>
    </source>
</evidence>
<dbReference type="Pfam" id="PF07714">
    <property type="entry name" value="PK_Tyr_Ser-Thr"/>
    <property type="match status" value="1"/>
</dbReference>
<evidence type="ECO:0000313" key="6">
    <source>
        <dbReference type="Proteomes" id="UP000481153"/>
    </source>
</evidence>
<keyword evidence="2 3" id="KW-0040">ANK repeat</keyword>
<sequence>MCDIRPVSLQFEKTRHRLGTKREADAMFEDAQNGVIDRIRALLTQGGSIDETEWNGRTPLYVASRQGHLGVVRELLARGASIDKADEDGRTPLYWASGEGHLDVVKVLLTKGASIDKADGVRETPLYVASRQGHLGVVKVLLAYGASIDKADEHGRTPLYEASCQGHWDVVKELLVQGASIDKVDEVGEIPLYVASRQGHLGVVKVLLALGASIDIANRDGETPLYVASRQGDLDVVKVLLALGASIDIANRYGRTPLYMASEESHFDVVKELLAQGASIDKADGDGRTPLYEASRQGDSDVVKELLAHGASTDKADEDGRTPLYEASSQGHLDVVTELFILGAALDIRDKDGCTPLHAASRNGHFDVVNELLARGATTRTRDKDGCTSLYLASYNGHFKVVEELLICDAIVDIASWDGRTPLYVASGNGHLKVVEELLYHGADLDKKAWDDSTSLHVALWHGHFPVVKLLVDRGISINKSDWVTTSLYVKTHHDIVQCGLTPLHVASISRNCHAHIVNVLLAHGADVGAKDKYGNRPLHYASFWGYYDVVKVLLDYGASVNLANKKYYTPLHLAAKRRRLEIVQLLLSRGGDMKTKSKDGKTARDLGNTEVKTIFDNFQEKKLQMSIHLATELICKAIDDLNQRPSTFFKVARSIFILSTDIHQCRMSILSTTLILETITRHIMVHDRLNQAHVLLPVMLDIKSLWWNIRFKTNPLKMTLGKNQEVIQTTIDRIEHLHKRLVEVSKNIPINLNFQVVGNIEDFRIDAFDLMGKMESLEEYVKAIMNQTEVQKRRDGLNKLAIQIKRGFEHYERDVAFGNMLRLNELDIQFESCLDRISAAFQDMRRFQNLPETFGWGSVQSWMLSSEDIQYDLGMYYGQAVAVKRFDQIVSADSAELEKVIKKEIKAWKDVSHEPNILTLVGVCTKTQPPILVSELCETNIRRYVRDWPEALLPMIYQFACGLAFLHSKNIIHRDLKGDNVLITFQKTVAIADFGLSRSTESLKNTRTGSKASGTLNWMSPEQFFRPRSLTTKSDIWSFGMTIWEILCNDTPYRECSEYEFQDILKSEDDRPEKPKDLNPCFEPLWSLVTKCWQLEPNARPSAKDIVEFLVRTYNAQDMLHQQESFDECINVSDTSEMEDIDDTVTSLNQLIELIVTEPSREWPLLNNYVLRPRILGTANQGIFRAYNERQPWKHLAVKLSDNSHEMDFYKSVVDIEKAKDYFVECFESGAWYVRGYKCFAVILQRGGRNCENYCQYLLKDSIAKYRFIEQILAATQFLHSQGWIHGDIKLENVAYFEAEARFKLMNMDHAQNIDAAITKHCVSEYCPPEMAMYIRGHKKILVASEKFDTWCVAVLVLKLFLKDGVLKEFSGLDEKAIIQLIASPDFNLDHSLNASDLKPPQKQIFALCLHPDPEKRGTLDDILAILPERTSLWIKLSRSIPFAWRLDGVIEPLPRGKALREMSLRLTSLCEMRESSSRCEHFYQDASIQVQADSTFVRDALPFLKTSSLVIKAIGLISCYDIQFGSDYNVDVSDGIDVEKTVLALQNFHGVVSSTAPPRLVEIVNHLENGDLEEEEVKTVAKEIKRIIEDNWKNNTEVMATALRNLGLRLDGDVIGGLTKRTIKSQSPFEGSVRWVCRRHAEEFDDHFC</sequence>
<evidence type="ECO:0000256" key="2">
    <source>
        <dbReference type="ARBA" id="ARBA00023043"/>
    </source>
</evidence>
<feature type="repeat" description="ANK" evidence="3">
    <location>
        <begin position="499"/>
        <end position="533"/>
    </location>
</feature>
<feature type="repeat" description="ANK" evidence="3">
    <location>
        <begin position="154"/>
        <end position="186"/>
    </location>
</feature>
<dbReference type="Gene3D" id="1.10.510.10">
    <property type="entry name" value="Transferase(Phosphotransferase) domain 1"/>
    <property type="match status" value="2"/>
</dbReference>
<feature type="repeat" description="ANK" evidence="3">
    <location>
        <begin position="352"/>
        <end position="384"/>
    </location>
</feature>
<feature type="repeat" description="ANK" evidence="3">
    <location>
        <begin position="319"/>
        <end position="351"/>
    </location>
</feature>
<dbReference type="GO" id="GO:0004672">
    <property type="term" value="F:protein kinase activity"/>
    <property type="evidence" value="ECO:0007669"/>
    <property type="project" value="InterPro"/>
</dbReference>
<dbReference type="Pfam" id="PF12796">
    <property type="entry name" value="Ank_2"/>
    <property type="match status" value="5"/>
</dbReference>
<dbReference type="InterPro" id="IPR036770">
    <property type="entry name" value="Ankyrin_rpt-contain_sf"/>
</dbReference>
<name>A0A6G0WA41_9STRA</name>